<proteinExistence type="predicted"/>
<protein>
    <submittedName>
        <fullName evidence="1">Uncharacterized protein</fullName>
    </submittedName>
</protein>
<dbReference type="Proteomes" id="UP000583944">
    <property type="component" value="Unassembled WGS sequence"/>
</dbReference>
<gene>
    <name evidence="1" type="ORF">ECC02_012682</name>
</gene>
<dbReference type="VEuPathDB" id="TriTrypDB:ECC02_012682"/>
<evidence type="ECO:0000313" key="1">
    <source>
        <dbReference type="EMBL" id="KAF5214699.1"/>
    </source>
</evidence>
<accession>A0A7J6XJL3</accession>
<dbReference type="AlphaFoldDB" id="A0A7J6XJL3"/>
<sequence>MCFLIIGGGCDRIFRSGPSMQFGFHSTGAQWSSCNGWLRPLVDRCIYAAAAARGGVEVQFEVNDGRATHPAVMVVVGPVGASEGFARTFCGPSSSPHFCAEDCAAGSSSAMFGRRNVARTNDLWEGDVHCDENEKKVARRPPPQDRSEVVFCPLARGRPATWSVGRIIILRRCAFLFIPLRFHADLRREICKKFLRGVCAVVGKADSPLKNATF</sequence>
<organism evidence="1 2">
    <name type="scientific">Trypanosoma cruzi</name>
    <dbReference type="NCBI Taxonomy" id="5693"/>
    <lineage>
        <taxon>Eukaryota</taxon>
        <taxon>Discoba</taxon>
        <taxon>Euglenozoa</taxon>
        <taxon>Kinetoplastea</taxon>
        <taxon>Metakinetoplastina</taxon>
        <taxon>Trypanosomatida</taxon>
        <taxon>Trypanosomatidae</taxon>
        <taxon>Trypanosoma</taxon>
        <taxon>Schizotrypanum</taxon>
    </lineage>
</organism>
<dbReference type="EMBL" id="JABDHM010000445">
    <property type="protein sequence ID" value="KAF5214699.1"/>
    <property type="molecule type" value="Genomic_DNA"/>
</dbReference>
<comment type="caution">
    <text evidence="1">The sequence shown here is derived from an EMBL/GenBank/DDBJ whole genome shotgun (WGS) entry which is preliminary data.</text>
</comment>
<evidence type="ECO:0000313" key="2">
    <source>
        <dbReference type="Proteomes" id="UP000583944"/>
    </source>
</evidence>
<name>A0A7J6XJL3_TRYCR</name>
<reference evidence="1 2" key="1">
    <citation type="journal article" date="2019" name="Genome Biol. Evol.">
        <title>Nanopore Sequencing Significantly Improves Genome Assembly of the Protozoan Parasite Trypanosoma cruzi.</title>
        <authorList>
            <person name="Diaz-Viraque F."/>
            <person name="Pita S."/>
            <person name="Greif G."/>
            <person name="de Souza R.C.M."/>
            <person name="Iraola G."/>
            <person name="Robello C."/>
        </authorList>
    </citation>
    <scope>NUCLEOTIDE SEQUENCE [LARGE SCALE GENOMIC DNA]</scope>
    <source>
        <strain evidence="1 2">Berenice</strain>
    </source>
</reference>